<dbReference type="EMBL" id="JBHSCZ010000001">
    <property type="protein sequence ID" value="MFC4261521.1"/>
    <property type="molecule type" value="Genomic_DNA"/>
</dbReference>
<reference evidence="3" key="1">
    <citation type="journal article" date="2019" name="Int. J. Syst. Evol. Microbiol.">
        <title>The Global Catalogue of Microorganisms (GCM) 10K type strain sequencing project: providing services to taxonomists for standard genome sequencing and annotation.</title>
        <authorList>
            <consortium name="The Broad Institute Genomics Platform"/>
            <consortium name="The Broad Institute Genome Sequencing Center for Infectious Disease"/>
            <person name="Wu L."/>
            <person name="Ma J."/>
        </authorList>
    </citation>
    <scope>NUCLEOTIDE SEQUENCE [LARGE SCALE GENOMIC DNA]</scope>
    <source>
        <strain evidence="3">CECT 8289</strain>
    </source>
</reference>
<keyword evidence="3" id="KW-1185">Reference proteome</keyword>
<feature type="chain" id="PRO_5046910168" description="Outer membrane protein beta-barrel domain-containing protein" evidence="1">
    <location>
        <begin position="20"/>
        <end position="262"/>
    </location>
</feature>
<dbReference type="Proteomes" id="UP001595907">
    <property type="component" value="Unassembled WGS sequence"/>
</dbReference>
<organism evidence="2 3">
    <name type="scientific">Ferruginibacter yonginensis</name>
    <dbReference type="NCBI Taxonomy" id="1310416"/>
    <lineage>
        <taxon>Bacteria</taxon>
        <taxon>Pseudomonadati</taxon>
        <taxon>Bacteroidota</taxon>
        <taxon>Chitinophagia</taxon>
        <taxon>Chitinophagales</taxon>
        <taxon>Chitinophagaceae</taxon>
        <taxon>Ferruginibacter</taxon>
    </lineage>
</organism>
<evidence type="ECO:0000256" key="1">
    <source>
        <dbReference type="SAM" id="SignalP"/>
    </source>
</evidence>
<evidence type="ECO:0008006" key="4">
    <source>
        <dbReference type="Google" id="ProtNLM"/>
    </source>
</evidence>
<evidence type="ECO:0000313" key="3">
    <source>
        <dbReference type="Proteomes" id="UP001595907"/>
    </source>
</evidence>
<comment type="caution">
    <text evidence="2">The sequence shown here is derived from an EMBL/GenBank/DDBJ whole genome shotgun (WGS) entry which is preliminary data.</text>
</comment>
<keyword evidence="1" id="KW-0732">Signal</keyword>
<evidence type="ECO:0000313" key="2">
    <source>
        <dbReference type="EMBL" id="MFC4261521.1"/>
    </source>
</evidence>
<sequence>MKKIFFSILIIATAVSASAQDKTKTSKQERREQRKERIDAIAKLEEEGVIKYKKQFAGGVKLTSDGYGGFLEWARPQSVKKSLLYQFEITERKHPKESKQFNNNTGAGPYIYGKINFFYPVKLGVQQQFLLGNKGNKNGVSLSANVGGGVTLGLLRPYLLGYDSAGTRIFRGLADDSARFLFDDPISGPNLTTGFSKLKVTPGAYVKSGLRFDYGKYNEMVSAVEVGVMLEYYTKAIPQMAFNKDEKVFFSAYVAILFGKRK</sequence>
<accession>A0ABV8QP31</accession>
<proteinExistence type="predicted"/>
<dbReference type="RefSeq" id="WP_379706018.1">
    <property type="nucleotide sequence ID" value="NZ_JBHSCZ010000001.1"/>
</dbReference>
<feature type="signal peptide" evidence="1">
    <location>
        <begin position="1"/>
        <end position="19"/>
    </location>
</feature>
<protein>
    <recommendedName>
        <fullName evidence="4">Outer membrane protein beta-barrel domain-containing protein</fullName>
    </recommendedName>
</protein>
<gene>
    <name evidence="2" type="ORF">ACFOWM_01405</name>
</gene>
<name>A0ABV8QP31_9BACT</name>